<evidence type="ECO:0000256" key="2">
    <source>
        <dbReference type="ARBA" id="ARBA00022578"/>
    </source>
</evidence>
<dbReference type="RefSeq" id="WP_224136176.1">
    <property type="nucleotide sequence ID" value="NZ_JAIQUM010000002.1"/>
</dbReference>
<evidence type="ECO:0000313" key="8">
    <source>
        <dbReference type="Proteomes" id="UP001165287"/>
    </source>
</evidence>
<organism evidence="7 8">
    <name type="scientific">Metabacillus rhizolycopersici</name>
    <dbReference type="NCBI Taxonomy" id="2875709"/>
    <lineage>
        <taxon>Bacteria</taxon>
        <taxon>Bacillati</taxon>
        <taxon>Bacillota</taxon>
        <taxon>Bacilli</taxon>
        <taxon>Bacillales</taxon>
        <taxon>Bacillaceae</taxon>
        <taxon>Metabacillus</taxon>
    </lineage>
</organism>
<reference evidence="7" key="1">
    <citation type="submission" date="2024-05" db="EMBL/GenBank/DDBJ databases">
        <title>Metabacillus sp. nov., isolated from the rhizosphere soil of tomato plants.</title>
        <authorList>
            <person name="Ma R."/>
        </authorList>
    </citation>
    <scope>NUCLEOTIDE SEQUENCE</scope>
    <source>
        <strain evidence="7">DBTR6</strain>
    </source>
</reference>
<evidence type="ECO:0000256" key="3">
    <source>
        <dbReference type="ARBA" id="ARBA00023125"/>
    </source>
</evidence>
<dbReference type="NCBIfam" id="TIGR01766">
    <property type="entry name" value="IS200/IS605 family accessory protein TnpB-like domain"/>
    <property type="match status" value="1"/>
</dbReference>
<dbReference type="Pfam" id="PF01385">
    <property type="entry name" value="OrfB_IS605"/>
    <property type="match status" value="1"/>
</dbReference>
<dbReference type="InterPro" id="IPR010095">
    <property type="entry name" value="Cas12f1-like_TNB"/>
</dbReference>
<gene>
    <name evidence="7" type="ORF">K9V48_01210</name>
</gene>
<feature type="domain" description="Probable transposase IS891/IS1136/IS1341" evidence="5">
    <location>
        <begin position="239"/>
        <end position="360"/>
    </location>
</feature>
<dbReference type="InterPro" id="IPR001959">
    <property type="entry name" value="Transposase"/>
</dbReference>
<dbReference type="NCBIfam" id="NF040570">
    <property type="entry name" value="guided_TnpB"/>
    <property type="match status" value="1"/>
</dbReference>
<accession>A0ABS7UKR2</accession>
<evidence type="ECO:0000313" key="7">
    <source>
        <dbReference type="EMBL" id="MBZ5748903.1"/>
    </source>
</evidence>
<keyword evidence="3" id="KW-0238">DNA-binding</keyword>
<protein>
    <submittedName>
        <fullName evidence="7">Transposase</fullName>
    </submittedName>
</protein>
<dbReference type="Proteomes" id="UP001165287">
    <property type="component" value="Unassembled WGS sequence"/>
</dbReference>
<keyword evidence="8" id="KW-1185">Reference proteome</keyword>
<sequence>MTKEKEKHYKTQQIWIKKGHRMYSYFKNSCENAKNMYNTTNFYYRQVYTGLTQDKELQPLQKEVLATIENNIEKMNEIQKAAYQKKRAKEKLKPQEIQKKIKCHWFEAPTKENPYVDYNFLDSLFKIIIQHDYRSLPTQTSQGIMKTVFQNWKSFFASLKEYKINPSKYKARPRIPRYSRASEKEVLFTNQDCIIKENNFLKFPKTKEQLNIGKLGVSEGDLKQVRVIPKYGQYVVELVVDVPNSKEELKTNRRYMSIDLGIDNLATIVTNTGRVPILVKGKNVKSINQYSNKIKAHYLGILRQGKKTNEGPFTSKRLDKLHQKRNLKLKDIFHKASYQIVKTAVEEDVSLIIIGQNKEWKQEVNIGKENNQSFVNIPHKMLINMITYKAAEHGIKVEVTEESYTSKASFLDHDEIPVYEKGKKHSFSGRRMKRGLYKANNNLLINADVNGAANIMKKAILQLFGEKEFNTESVQIFHPQTLVVR</sequence>
<proteinExistence type="inferred from homology"/>
<keyword evidence="2" id="KW-0815">Transposition</keyword>
<evidence type="ECO:0000259" key="6">
    <source>
        <dbReference type="Pfam" id="PF07282"/>
    </source>
</evidence>
<comment type="similarity">
    <text evidence="1">In the C-terminal section; belongs to the transposase 35 family.</text>
</comment>
<dbReference type="Pfam" id="PF07282">
    <property type="entry name" value="Cas12f1-like_TNB"/>
    <property type="match status" value="1"/>
</dbReference>
<comment type="caution">
    <text evidence="7">The sequence shown here is derived from an EMBL/GenBank/DDBJ whole genome shotgun (WGS) entry which is preliminary data.</text>
</comment>
<evidence type="ECO:0000256" key="4">
    <source>
        <dbReference type="ARBA" id="ARBA00023172"/>
    </source>
</evidence>
<evidence type="ECO:0000259" key="5">
    <source>
        <dbReference type="Pfam" id="PF01385"/>
    </source>
</evidence>
<evidence type="ECO:0000256" key="1">
    <source>
        <dbReference type="ARBA" id="ARBA00008761"/>
    </source>
</evidence>
<dbReference type="EMBL" id="JAIQUM010000002">
    <property type="protein sequence ID" value="MBZ5748903.1"/>
    <property type="molecule type" value="Genomic_DNA"/>
</dbReference>
<keyword evidence="4" id="KW-0233">DNA recombination</keyword>
<name>A0ABS7UKR2_9BACI</name>
<feature type="domain" description="Cas12f1-like TNB" evidence="6">
    <location>
        <begin position="379"/>
        <end position="455"/>
    </location>
</feature>